<proteinExistence type="predicted"/>
<dbReference type="Pfam" id="PF00483">
    <property type="entry name" value="NTP_transferase"/>
    <property type="match status" value="1"/>
</dbReference>
<dbReference type="InterPro" id="IPR016873">
    <property type="entry name" value="Caps_polysacc_synth_BcbE_prd"/>
</dbReference>
<dbReference type="STRING" id="458.Lrub_2403"/>
<dbReference type="RefSeq" id="WP_133134024.1">
    <property type="nucleotide sequence ID" value="NZ_CAAAIN010000002.1"/>
</dbReference>
<protein>
    <submittedName>
        <fullName evidence="2">Bifunctional protein GlmU</fullName>
        <ecNumber evidence="2">2.3.1.157</ecNumber>
    </submittedName>
</protein>
<accession>A0A0W0XLY9</accession>
<reference evidence="2 3" key="1">
    <citation type="submission" date="2015-11" db="EMBL/GenBank/DDBJ databases">
        <title>Genomic analysis of 38 Legionella species identifies large and diverse effector repertoires.</title>
        <authorList>
            <person name="Burstein D."/>
            <person name="Amaro F."/>
            <person name="Zusman T."/>
            <person name="Lifshitz Z."/>
            <person name="Cohen O."/>
            <person name="Gilbert J.A."/>
            <person name="Pupko T."/>
            <person name="Shuman H.A."/>
            <person name="Segal G."/>
        </authorList>
    </citation>
    <scope>NUCLEOTIDE SEQUENCE [LARGE SCALE GENOMIC DNA]</scope>
    <source>
        <strain evidence="2 3">WA-270A-C2</strain>
    </source>
</reference>
<dbReference type="InterPro" id="IPR029044">
    <property type="entry name" value="Nucleotide-diphossugar_trans"/>
</dbReference>
<evidence type="ECO:0000259" key="1">
    <source>
        <dbReference type="Pfam" id="PF00483"/>
    </source>
</evidence>
<dbReference type="GO" id="GO:0019134">
    <property type="term" value="F:glucosamine-1-phosphate N-acetyltransferase activity"/>
    <property type="evidence" value="ECO:0007669"/>
    <property type="project" value="UniProtKB-EC"/>
</dbReference>
<dbReference type="AlphaFoldDB" id="A0A0W0XLY9"/>
<dbReference type="InterPro" id="IPR050486">
    <property type="entry name" value="Mannose-1P_guanyltransferase"/>
</dbReference>
<keyword evidence="2" id="KW-0012">Acyltransferase</keyword>
<keyword evidence="3" id="KW-1185">Reference proteome</keyword>
<feature type="domain" description="Nucleotidyl transferase" evidence="1">
    <location>
        <begin position="7"/>
        <end position="182"/>
    </location>
</feature>
<name>A0A0W0XLY9_9GAMM</name>
<organism evidence="2 3">
    <name type="scientific">Legionella rubrilucens</name>
    <dbReference type="NCBI Taxonomy" id="458"/>
    <lineage>
        <taxon>Bacteria</taxon>
        <taxon>Pseudomonadati</taxon>
        <taxon>Pseudomonadota</taxon>
        <taxon>Gammaproteobacteria</taxon>
        <taxon>Legionellales</taxon>
        <taxon>Legionellaceae</taxon>
        <taxon>Legionella</taxon>
    </lineage>
</organism>
<dbReference type="PIRSF" id="PIRSF028162">
    <property type="entry name" value="BcbE_prd"/>
    <property type="match status" value="1"/>
</dbReference>
<evidence type="ECO:0000313" key="2">
    <source>
        <dbReference type="EMBL" id="KTD45606.1"/>
    </source>
</evidence>
<dbReference type="PATRIC" id="fig|458.5.peg.2506"/>
<dbReference type="InterPro" id="IPR005835">
    <property type="entry name" value="NTP_transferase_dom"/>
</dbReference>
<dbReference type="EMBL" id="LNYT01000022">
    <property type="protein sequence ID" value="KTD45606.1"/>
    <property type="molecule type" value="Genomic_DNA"/>
</dbReference>
<sequence>MNIVIPMAGLGSRFSHCGFTLPKPLIKVAQKPMYRHAVDCLPLHLASKLIFILRDNEFVKQLSNDIEAHYGFLLNCSIVVLEHDTAGQAETFLASERHLDINEPTLIHNCDTYFKENFTWTSLLAKDVDGAIVLFKSQECRWSYVSLDETHMKVIEIEEKKVISTNASTGTYFFKDTAGLLATIRQLIAHDVRENNEYYLSTVYKDMLKRGQHIIPLWTKTMMCFGTPQDLVDSLNNMLLNSRVLS</sequence>
<evidence type="ECO:0000313" key="3">
    <source>
        <dbReference type="Proteomes" id="UP000054608"/>
    </source>
</evidence>
<dbReference type="Proteomes" id="UP000054608">
    <property type="component" value="Unassembled WGS sequence"/>
</dbReference>
<dbReference type="SUPFAM" id="SSF53448">
    <property type="entry name" value="Nucleotide-diphospho-sugar transferases"/>
    <property type="match status" value="1"/>
</dbReference>
<comment type="caution">
    <text evidence="2">The sequence shown here is derived from an EMBL/GenBank/DDBJ whole genome shotgun (WGS) entry which is preliminary data.</text>
</comment>
<dbReference type="PANTHER" id="PTHR22572">
    <property type="entry name" value="SUGAR-1-PHOSPHATE GUANYL TRANSFERASE"/>
    <property type="match status" value="1"/>
</dbReference>
<dbReference type="Gene3D" id="3.90.550.10">
    <property type="entry name" value="Spore Coat Polysaccharide Biosynthesis Protein SpsA, Chain A"/>
    <property type="match status" value="1"/>
</dbReference>
<dbReference type="EC" id="2.3.1.157" evidence="2"/>
<keyword evidence="2" id="KW-0808">Transferase</keyword>
<gene>
    <name evidence="2" type="primary">glmU_1</name>
    <name evidence="2" type="ORF">Lrub_2403</name>
</gene>
<dbReference type="OrthoDB" id="9788272at2"/>